<sequence>MHANFQIPTRHKNRRAALDEQEERWHAIIGRIWPDHGGDEGLARAIIGPAADFLMQEKDNWNAYLGTIQAGKHYDEESAMLPDVVMLAELIAKNAMFEIKPGRQLQRVKTGATLPHRVAATRDIFEAGHAALPATLQKRLGDKLDRSSPHAAYTTPYIFGTQWSSERPWQPIYKPPEPTEPTEPTEPEPTTPKPTKPPEPTALEAMAVSEGTPATPPVALPPHLPDGSQAGVHAAAEELPGLTLDGTAGADQAQLTRQKKGKAPMSAEQERVEEDARKHGEYRGGMVQQDAKEAQESQEDTNRHVLQTDVFVSQRAAL</sequence>
<comment type="caution">
    <text evidence="2">The sequence shown here is derived from an EMBL/GenBank/DDBJ whole genome shotgun (WGS) entry which is preliminary data.</text>
</comment>
<feature type="region of interest" description="Disordered" evidence="1">
    <location>
        <begin position="167"/>
        <end position="201"/>
    </location>
</feature>
<evidence type="ECO:0000313" key="2">
    <source>
        <dbReference type="EMBL" id="KAK3286682.1"/>
    </source>
</evidence>
<feature type="compositionally biased region" description="Basic and acidic residues" evidence="1">
    <location>
        <begin position="290"/>
        <end position="303"/>
    </location>
</feature>
<name>A0AAE0LIQ8_9CHLO</name>
<gene>
    <name evidence="2" type="ORF">CYMTET_5772</name>
</gene>
<proteinExistence type="predicted"/>
<feature type="compositionally biased region" description="Basic and acidic residues" evidence="1">
    <location>
        <begin position="268"/>
        <end position="282"/>
    </location>
</feature>
<dbReference type="Proteomes" id="UP001190700">
    <property type="component" value="Unassembled WGS sequence"/>
</dbReference>
<feature type="region of interest" description="Disordered" evidence="1">
    <location>
        <begin position="252"/>
        <end position="307"/>
    </location>
</feature>
<reference evidence="2 3" key="1">
    <citation type="journal article" date="2015" name="Genome Biol. Evol.">
        <title>Comparative Genomics of a Bacterivorous Green Alga Reveals Evolutionary Causalities and Consequences of Phago-Mixotrophic Mode of Nutrition.</title>
        <authorList>
            <person name="Burns J.A."/>
            <person name="Paasch A."/>
            <person name="Narechania A."/>
            <person name="Kim E."/>
        </authorList>
    </citation>
    <scope>NUCLEOTIDE SEQUENCE [LARGE SCALE GENOMIC DNA]</scope>
    <source>
        <strain evidence="2 3">PLY_AMNH</strain>
    </source>
</reference>
<organism evidence="2 3">
    <name type="scientific">Cymbomonas tetramitiformis</name>
    <dbReference type="NCBI Taxonomy" id="36881"/>
    <lineage>
        <taxon>Eukaryota</taxon>
        <taxon>Viridiplantae</taxon>
        <taxon>Chlorophyta</taxon>
        <taxon>Pyramimonadophyceae</taxon>
        <taxon>Pyramimonadales</taxon>
        <taxon>Pyramimonadaceae</taxon>
        <taxon>Cymbomonas</taxon>
    </lineage>
</organism>
<evidence type="ECO:0000313" key="3">
    <source>
        <dbReference type="Proteomes" id="UP001190700"/>
    </source>
</evidence>
<feature type="compositionally biased region" description="Pro residues" evidence="1">
    <location>
        <begin position="187"/>
        <end position="200"/>
    </location>
</feature>
<keyword evidence="3" id="KW-1185">Reference proteome</keyword>
<dbReference type="AlphaFoldDB" id="A0AAE0LIQ8"/>
<accession>A0AAE0LIQ8</accession>
<evidence type="ECO:0000256" key="1">
    <source>
        <dbReference type="SAM" id="MobiDB-lite"/>
    </source>
</evidence>
<protein>
    <submittedName>
        <fullName evidence="2">Uncharacterized protein</fullName>
    </submittedName>
</protein>
<dbReference type="EMBL" id="LGRX02001196">
    <property type="protein sequence ID" value="KAK3286682.1"/>
    <property type="molecule type" value="Genomic_DNA"/>
</dbReference>